<keyword evidence="6 8" id="KW-0472">Membrane</keyword>
<feature type="transmembrane region" description="Helical" evidence="8">
    <location>
        <begin position="383"/>
        <end position="402"/>
    </location>
</feature>
<feature type="transmembrane region" description="Helical" evidence="8">
    <location>
        <begin position="32"/>
        <end position="51"/>
    </location>
</feature>
<evidence type="ECO:0000259" key="9">
    <source>
        <dbReference type="Pfam" id="PF00909"/>
    </source>
</evidence>
<evidence type="ECO:0000256" key="5">
    <source>
        <dbReference type="ARBA" id="ARBA00022989"/>
    </source>
</evidence>
<dbReference type="Pfam" id="PF00909">
    <property type="entry name" value="Ammonium_transp"/>
    <property type="match status" value="1"/>
</dbReference>
<dbReference type="InterPro" id="IPR024041">
    <property type="entry name" value="NH4_transpt_AmtB-like_dom"/>
</dbReference>
<evidence type="ECO:0000256" key="7">
    <source>
        <dbReference type="ARBA" id="ARBA00023177"/>
    </source>
</evidence>
<dbReference type="AlphaFoldDB" id="E4YS73"/>
<name>E4YS73_OIKDI</name>
<feature type="transmembrane region" description="Helical" evidence="8">
    <location>
        <begin position="85"/>
        <end position="104"/>
    </location>
</feature>
<evidence type="ECO:0000256" key="3">
    <source>
        <dbReference type="ARBA" id="ARBA00022448"/>
    </source>
</evidence>
<sequence length="465" mass="51337">MGANAIHSEGEDEESRWNNVSKYRILNMQKKVFSSKVCIFLFSTLITLLIINGSTVLFMQCGFALFEAGAVRAKNVTNILLKNFLDALIGMIVYWAVGYAFAFGNTVVPGSDGNYTYHSANSFIGNNHFFLSGSFYGEFFFNFVFAATATTITSGAIVERSQLSSYLIYSFFLTGFIQPVTVHWTWSTGFLLYPPSWFNLPENVYFRDYAGACSVHGVGGACALIACIFVGPRIGRFDANKKKYHIPGHSTPLTALGGFILIIGFLGMVMGHANNIELSAINIVLGGSASGLTAIPKFCPHKRVMARRASVFVRQSNAVRNKQMWSFLTLVDSTLCGMVALCAGCNIIETYGAFVIGVLAAFVYMGTEKLLHKFLIDDPLGSVATHLGGGLLGTLATPFFMVKKYSGLNGIFYWEGCPDDIPSEDWKKYDFDAEGNCKYRAKKAKIVAWEFRKRRRGGFKITLWC</sequence>
<evidence type="ECO:0000256" key="6">
    <source>
        <dbReference type="ARBA" id="ARBA00023136"/>
    </source>
</evidence>
<dbReference type="PANTHER" id="PTHR11730">
    <property type="entry name" value="AMMONIUM TRANSPORTER"/>
    <property type="match status" value="1"/>
</dbReference>
<evidence type="ECO:0000256" key="4">
    <source>
        <dbReference type="ARBA" id="ARBA00022692"/>
    </source>
</evidence>
<feature type="transmembrane region" description="Helical" evidence="8">
    <location>
        <begin position="166"/>
        <end position="186"/>
    </location>
</feature>
<feature type="transmembrane region" description="Helical" evidence="8">
    <location>
        <begin position="209"/>
        <end position="232"/>
    </location>
</feature>
<dbReference type="Proteomes" id="UP000011014">
    <property type="component" value="Unassembled WGS sequence"/>
</dbReference>
<dbReference type="Gene3D" id="1.10.3430.10">
    <property type="entry name" value="Ammonium transporter AmtB like domains"/>
    <property type="match status" value="1"/>
</dbReference>
<feature type="transmembrane region" description="Helical" evidence="8">
    <location>
        <begin position="139"/>
        <end position="159"/>
    </location>
</feature>
<keyword evidence="4 8" id="KW-0812">Transmembrane</keyword>
<dbReference type="PANTHER" id="PTHR11730:SF6">
    <property type="entry name" value="AMMONIUM TRANSPORTER"/>
    <property type="match status" value="1"/>
</dbReference>
<comment type="subcellular location">
    <subcellularLocation>
        <location evidence="1">Membrane</location>
        <topology evidence="1">Multi-pass membrane protein</topology>
    </subcellularLocation>
</comment>
<proteinExistence type="inferred from homology"/>
<feature type="transmembrane region" description="Helical" evidence="8">
    <location>
        <begin position="253"/>
        <end position="273"/>
    </location>
</feature>
<evidence type="ECO:0000256" key="2">
    <source>
        <dbReference type="ARBA" id="ARBA00005887"/>
    </source>
</evidence>
<dbReference type="EMBL" id="FN655183">
    <property type="protein sequence ID" value="CBY38312.1"/>
    <property type="molecule type" value="Genomic_DNA"/>
</dbReference>
<comment type="similarity">
    <text evidence="2">Belongs to the ammonia transporter channel (TC 1.A.11.2) family.</text>
</comment>
<accession>E4YS73</accession>
<keyword evidence="5 8" id="KW-1133">Transmembrane helix</keyword>
<keyword evidence="3" id="KW-0813">Transport</keyword>
<gene>
    <name evidence="10" type="ORF">GSOID_T00032243001</name>
</gene>
<dbReference type="SUPFAM" id="SSF111352">
    <property type="entry name" value="Ammonium transporter"/>
    <property type="match status" value="1"/>
</dbReference>
<organism evidence="10">
    <name type="scientific">Oikopleura dioica</name>
    <name type="common">Tunicate</name>
    <dbReference type="NCBI Taxonomy" id="34765"/>
    <lineage>
        <taxon>Eukaryota</taxon>
        <taxon>Metazoa</taxon>
        <taxon>Chordata</taxon>
        <taxon>Tunicata</taxon>
        <taxon>Appendicularia</taxon>
        <taxon>Copelata</taxon>
        <taxon>Oikopleuridae</taxon>
        <taxon>Oikopleura</taxon>
    </lineage>
</organism>
<evidence type="ECO:0000313" key="10">
    <source>
        <dbReference type="EMBL" id="CBY38312.1"/>
    </source>
</evidence>
<evidence type="ECO:0000256" key="1">
    <source>
        <dbReference type="ARBA" id="ARBA00004141"/>
    </source>
</evidence>
<keyword evidence="7" id="KW-0924">Ammonia transport</keyword>
<evidence type="ECO:0000256" key="8">
    <source>
        <dbReference type="SAM" id="Phobius"/>
    </source>
</evidence>
<protein>
    <recommendedName>
        <fullName evidence="9">Ammonium transporter AmtB-like domain-containing protein</fullName>
    </recommendedName>
</protein>
<feature type="transmembrane region" description="Helical" evidence="8">
    <location>
        <begin position="330"/>
        <end position="363"/>
    </location>
</feature>
<feature type="transmembrane region" description="Helical" evidence="8">
    <location>
        <begin position="279"/>
        <end position="299"/>
    </location>
</feature>
<dbReference type="GO" id="GO:0097272">
    <property type="term" value="P:ammonium homeostasis"/>
    <property type="evidence" value="ECO:0007669"/>
    <property type="project" value="TreeGrafter"/>
</dbReference>
<dbReference type="GO" id="GO:0005886">
    <property type="term" value="C:plasma membrane"/>
    <property type="evidence" value="ECO:0007669"/>
    <property type="project" value="TreeGrafter"/>
</dbReference>
<dbReference type="GO" id="GO:0008519">
    <property type="term" value="F:ammonium channel activity"/>
    <property type="evidence" value="ECO:0007669"/>
    <property type="project" value="InterPro"/>
</dbReference>
<feature type="domain" description="Ammonium transporter AmtB-like" evidence="9">
    <location>
        <begin position="49"/>
        <end position="406"/>
    </location>
</feature>
<reference evidence="10" key="1">
    <citation type="journal article" date="2010" name="Science">
        <title>Plasticity of animal genome architecture unmasked by rapid evolution of a pelagic tunicate.</title>
        <authorList>
            <person name="Denoeud F."/>
            <person name="Henriet S."/>
            <person name="Mungpakdee S."/>
            <person name="Aury J.M."/>
            <person name="Da Silva C."/>
            <person name="Brinkmann H."/>
            <person name="Mikhaleva J."/>
            <person name="Olsen L.C."/>
            <person name="Jubin C."/>
            <person name="Canestro C."/>
            <person name="Bouquet J.M."/>
            <person name="Danks G."/>
            <person name="Poulain J."/>
            <person name="Campsteijn C."/>
            <person name="Adamski M."/>
            <person name="Cross I."/>
            <person name="Yadetie F."/>
            <person name="Muffato M."/>
            <person name="Louis A."/>
            <person name="Butcher S."/>
            <person name="Tsagkogeorga G."/>
            <person name="Konrad A."/>
            <person name="Singh S."/>
            <person name="Jensen M.F."/>
            <person name="Cong E.H."/>
            <person name="Eikeseth-Otteraa H."/>
            <person name="Noel B."/>
            <person name="Anthouard V."/>
            <person name="Porcel B.M."/>
            <person name="Kachouri-Lafond R."/>
            <person name="Nishino A."/>
            <person name="Ugolini M."/>
            <person name="Chourrout P."/>
            <person name="Nishida H."/>
            <person name="Aasland R."/>
            <person name="Huzurbazar S."/>
            <person name="Westhof E."/>
            <person name="Delsuc F."/>
            <person name="Lehrach H."/>
            <person name="Reinhardt R."/>
            <person name="Weissenbach J."/>
            <person name="Roy S.W."/>
            <person name="Artiguenave F."/>
            <person name="Postlethwait J.H."/>
            <person name="Manak J.R."/>
            <person name="Thompson E.M."/>
            <person name="Jaillon O."/>
            <person name="Du Pasquier L."/>
            <person name="Boudinot P."/>
            <person name="Liberles D.A."/>
            <person name="Volff J.N."/>
            <person name="Philippe H."/>
            <person name="Lenhard B."/>
            <person name="Roest Crollius H."/>
            <person name="Wincker P."/>
            <person name="Chourrout D."/>
        </authorList>
    </citation>
    <scope>NUCLEOTIDE SEQUENCE [LARGE SCALE GENOMIC DNA]</scope>
</reference>
<dbReference type="InterPro" id="IPR029020">
    <property type="entry name" value="Ammonium/urea_transptr"/>
</dbReference>